<evidence type="ECO:0000256" key="5">
    <source>
        <dbReference type="ARBA" id="ARBA00022617"/>
    </source>
</evidence>
<dbReference type="InterPro" id="IPR011577">
    <property type="entry name" value="Cyt_b561_bac/Ni-Hgenase"/>
</dbReference>
<dbReference type="SUPFAM" id="SSF81342">
    <property type="entry name" value="Transmembrane di-heme cytochromes"/>
    <property type="match status" value="1"/>
</dbReference>
<dbReference type="GO" id="GO:0009055">
    <property type="term" value="F:electron transfer activity"/>
    <property type="evidence" value="ECO:0007669"/>
    <property type="project" value="InterPro"/>
</dbReference>
<dbReference type="InterPro" id="IPR016174">
    <property type="entry name" value="Di-haem_cyt_TM"/>
</dbReference>
<dbReference type="GO" id="GO:0020037">
    <property type="term" value="F:heme binding"/>
    <property type="evidence" value="ECO:0007669"/>
    <property type="project" value="TreeGrafter"/>
</dbReference>
<dbReference type="GO" id="GO:0005886">
    <property type="term" value="C:plasma membrane"/>
    <property type="evidence" value="ECO:0007669"/>
    <property type="project" value="UniProtKB-SubCell"/>
</dbReference>
<evidence type="ECO:0000256" key="7">
    <source>
        <dbReference type="ARBA" id="ARBA00022723"/>
    </source>
</evidence>
<comment type="subcellular location">
    <subcellularLocation>
        <location evidence="1">Cell membrane</location>
        <topology evidence="1">Multi-pass membrane protein</topology>
    </subcellularLocation>
</comment>
<evidence type="ECO:0000256" key="3">
    <source>
        <dbReference type="ARBA" id="ARBA00022448"/>
    </source>
</evidence>
<feature type="transmembrane region" description="Helical" evidence="12">
    <location>
        <begin position="177"/>
        <end position="198"/>
    </location>
</feature>
<name>A0A225E1E3_9BACT</name>
<gene>
    <name evidence="14" type="ORF">FRUB_00722</name>
</gene>
<evidence type="ECO:0000256" key="12">
    <source>
        <dbReference type="SAM" id="Phobius"/>
    </source>
</evidence>
<dbReference type="Gene3D" id="1.20.950.20">
    <property type="entry name" value="Transmembrane di-heme cytochromes, Chain C"/>
    <property type="match status" value="1"/>
</dbReference>
<proteinExistence type="inferred from homology"/>
<evidence type="ECO:0000313" key="15">
    <source>
        <dbReference type="Proteomes" id="UP000214646"/>
    </source>
</evidence>
<sequence>MTRLEHKHDRAVRYFHWINAPVLAVMIWSGLLIYWAYDPYQIQVGGVVLLKFFPVWFYKTLDLESGLATGMAYHFAFMWVFAINGLLYVSYTFWSGHWRELRPSRRTPIEAFHVVLHDLKLRRTPLPPGKFNAAQRLAYTGVVMMGAGSLVTGLAVYKPTQLAFLTTVLGGYQAARLEHFALTIGYGLFFVVHIAQVVRAGWNNFRSMATGYELVPVVGEGRTDVVAATAC</sequence>
<dbReference type="OrthoDB" id="257690at2"/>
<keyword evidence="11 12" id="KW-0472">Membrane</keyword>
<dbReference type="EMBL" id="NIDE01000001">
    <property type="protein sequence ID" value="OWK47023.1"/>
    <property type="molecule type" value="Genomic_DNA"/>
</dbReference>
<dbReference type="AlphaFoldDB" id="A0A225E1E3"/>
<dbReference type="GO" id="GO:0022904">
    <property type="term" value="P:respiratory electron transport chain"/>
    <property type="evidence" value="ECO:0007669"/>
    <property type="project" value="InterPro"/>
</dbReference>
<evidence type="ECO:0000256" key="1">
    <source>
        <dbReference type="ARBA" id="ARBA00004651"/>
    </source>
</evidence>
<keyword evidence="9 12" id="KW-1133">Transmembrane helix</keyword>
<feature type="transmembrane region" description="Helical" evidence="12">
    <location>
        <begin position="71"/>
        <end position="94"/>
    </location>
</feature>
<dbReference type="PRINTS" id="PR00161">
    <property type="entry name" value="NIHGNASECYTB"/>
</dbReference>
<dbReference type="PANTHER" id="PTHR30485:SF1">
    <property type="entry name" value="CYTOCHROME YDHU-RELATED"/>
    <property type="match status" value="1"/>
</dbReference>
<keyword evidence="15" id="KW-1185">Reference proteome</keyword>
<keyword evidence="3" id="KW-0813">Transport</keyword>
<dbReference type="Pfam" id="PF01292">
    <property type="entry name" value="Ni_hydr_CYTB"/>
    <property type="match status" value="1"/>
</dbReference>
<dbReference type="Proteomes" id="UP000214646">
    <property type="component" value="Unassembled WGS sequence"/>
</dbReference>
<evidence type="ECO:0000256" key="11">
    <source>
        <dbReference type="ARBA" id="ARBA00023136"/>
    </source>
</evidence>
<evidence type="ECO:0000259" key="13">
    <source>
        <dbReference type="Pfam" id="PF01292"/>
    </source>
</evidence>
<evidence type="ECO:0000256" key="6">
    <source>
        <dbReference type="ARBA" id="ARBA00022692"/>
    </source>
</evidence>
<keyword evidence="4" id="KW-1003">Cell membrane</keyword>
<organism evidence="14 15">
    <name type="scientific">Fimbriiglobus ruber</name>
    <dbReference type="NCBI Taxonomy" id="1908690"/>
    <lineage>
        <taxon>Bacteria</taxon>
        <taxon>Pseudomonadati</taxon>
        <taxon>Planctomycetota</taxon>
        <taxon>Planctomycetia</taxon>
        <taxon>Gemmatales</taxon>
        <taxon>Gemmataceae</taxon>
        <taxon>Fimbriiglobus</taxon>
    </lineage>
</organism>
<keyword evidence="8" id="KW-0249">Electron transport</keyword>
<dbReference type="InterPro" id="IPR000516">
    <property type="entry name" value="Ni-dep_Hydgase_cyt-B"/>
</dbReference>
<feature type="transmembrane region" description="Helical" evidence="12">
    <location>
        <begin position="137"/>
        <end position="157"/>
    </location>
</feature>
<evidence type="ECO:0000256" key="10">
    <source>
        <dbReference type="ARBA" id="ARBA00023004"/>
    </source>
</evidence>
<evidence type="ECO:0000256" key="8">
    <source>
        <dbReference type="ARBA" id="ARBA00022982"/>
    </source>
</evidence>
<keyword evidence="10" id="KW-0408">Iron</keyword>
<dbReference type="RefSeq" id="WP_088252174.1">
    <property type="nucleotide sequence ID" value="NZ_NIDE01000001.1"/>
</dbReference>
<keyword evidence="6 12" id="KW-0812">Transmembrane</keyword>
<dbReference type="GO" id="GO:0005506">
    <property type="term" value="F:iron ion binding"/>
    <property type="evidence" value="ECO:0007669"/>
    <property type="project" value="InterPro"/>
</dbReference>
<keyword evidence="5" id="KW-0349">Heme</keyword>
<accession>A0A225E1E3</accession>
<comment type="caution">
    <text evidence="14">The sequence shown here is derived from an EMBL/GenBank/DDBJ whole genome shotgun (WGS) entry which is preliminary data.</text>
</comment>
<keyword evidence="7" id="KW-0479">Metal-binding</keyword>
<evidence type="ECO:0000256" key="9">
    <source>
        <dbReference type="ARBA" id="ARBA00022989"/>
    </source>
</evidence>
<feature type="transmembrane region" description="Helical" evidence="12">
    <location>
        <begin position="12"/>
        <end position="37"/>
    </location>
</feature>
<feature type="domain" description="Cytochrome b561 bacterial/Ni-hydrogenase" evidence="13">
    <location>
        <begin position="8"/>
        <end position="211"/>
    </location>
</feature>
<evidence type="ECO:0000256" key="4">
    <source>
        <dbReference type="ARBA" id="ARBA00022475"/>
    </source>
</evidence>
<dbReference type="InterPro" id="IPR051542">
    <property type="entry name" value="Hydrogenase_cytochrome"/>
</dbReference>
<comment type="similarity">
    <text evidence="2">Belongs to the HupC/HyaC/HydC family.</text>
</comment>
<evidence type="ECO:0000313" key="14">
    <source>
        <dbReference type="EMBL" id="OWK47023.1"/>
    </source>
</evidence>
<protein>
    <submittedName>
        <fullName evidence="14">Thiosulfate reductase cytochrome B subunit (Membrane anchoring protein)</fullName>
    </submittedName>
</protein>
<evidence type="ECO:0000256" key="2">
    <source>
        <dbReference type="ARBA" id="ARBA00008622"/>
    </source>
</evidence>
<reference evidence="15" key="1">
    <citation type="submission" date="2017-06" db="EMBL/GenBank/DDBJ databases">
        <title>Genome analysis of Fimbriiglobus ruber SP5, the first member of the order Planctomycetales with confirmed chitinolytic capability.</title>
        <authorList>
            <person name="Ravin N.V."/>
            <person name="Rakitin A.L."/>
            <person name="Ivanova A.A."/>
            <person name="Beletsky A.V."/>
            <person name="Kulichevskaya I.S."/>
            <person name="Mardanov A.V."/>
            <person name="Dedysh S.N."/>
        </authorList>
    </citation>
    <scope>NUCLEOTIDE SEQUENCE [LARGE SCALE GENOMIC DNA]</scope>
    <source>
        <strain evidence="15">SP5</strain>
    </source>
</reference>
<dbReference type="PANTHER" id="PTHR30485">
    <property type="entry name" value="NI/FE-HYDROGENASE 1 B-TYPE CYTOCHROME SUBUNIT"/>
    <property type="match status" value="1"/>
</dbReference>